<keyword evidence="4" id="KW-0862">Zinc</keyword>
<evidence type="ECO:0000256" key="1">
    <source>
        <dbReference type="ARBA" id="ARBA00007749"/>
    </source>
</evidence>
<dbReference type="InterPro" id="IPR036866">
    <property type="entry name" value="RibonucZ/Hydroxyglut_hydro"/>
</dbReference>
<dbReference type="AlphaFoldDB" id="A0A1G9P6T7"/>
<dbReference type="RefSeq" id="WP_089685591.1">
    <property type="nucleotide sequence ID" value="NZ_FNFO01000009.1"/>
</dbReference>
<keyword evidence="2" id="KW-0479">Metal-binding</keyword>
<dbReference type="PANTHER" id="PTHR42978:SF6">
    <property type="entry name" value="QUORUM-QUENCHING LACTONASE YTNP-RELATED"/>
    <property type="match status" value="1"/>
</dbReference>
<dbReference type="Gene3D" id="3.60.15.10">
    <property type="entry name" value="Ribonuclease Z/Hydroxyacylglutathione hydrolase-like"/>
    <property type="match status" value="1"/>
</dbReference>
<evidence type="ECO:0000256" key="3">
    <source>
        <dbReference type="ARBA" id="ARBA00022801"/>
    </source>
</evidence>
<dbReference type="PANTHER" id="PTHR42978">
    <property type="entry name" value="QUORUM-QUENCHING LACTONASE YTNP-RELATED-RELATED"/>
    <property type="match status" value="1"/>
</dbReference>
<dbReference type="STRING" id="1075417.SAMN05421823_10998"/>
<evidence type="ECO:0000313" key="6">
    <source>
        <dbReference type="EMBL" id="SDL94450.1"/>
    </source>
</evidence>
<sequence>MDLTEQITNPGYVKMQLGKLEVFVLTDGFSDVSPIQPFFAPKASPEAVSTLLANHFLTTDKITLAGNVMLIKSPDRTVLIDTGSGHRISPTAGKLFHHLVSTGLTPDHITDVVFTHAHPDHIGGIVDEEGNLVFSKAEFHIASAEYTFWNSEEPDFSNGTKNAIADFEIQFAREHLKLIRSHIRFYDFQDTLFGFLELHAAPGHTPGHTIIRIFSEEEELLHIADAFQHILLVEHPEWGNQIDSDFSLAVETRLSILEKLAASRQLFFGDHLPYPGLGYIKKENARYYYVPKDFYTI</sequence>
<keyword evidence="7" id="KW-1185">Reference proteome</keyword>
<dbReference type="InterPro" id="IPR051013">
    <property type="entry name" value="MBL_superfamily_lactonases"/>
</dbReference>
<evidence type="ECO:0000256" key="2">
    <source>
        <dbReference type="ARBA" id="ARBA00022723"/>
    </source>
</evidence>
<organism evidence="6 7">
    <name type="scientific">Catalinimonas alkaloidigena</name>
    <dbReference type="NCBI Taxonomy" id="1075417"/>
    <lineage>
        <taxon>Bacteria</taxon>
        <taxon>Pseudomonadati</taxon>
        <taxon>Bacteroidota</taxon>
        <taxon>Cytophagia</taxon>
        <taxon>Cytophagales</taxon>
        <taxon>Catalimonadaceae</taxon>
        <taxon>Catalinimonas</taxon>
    </lineage>
</organism>
<dbReference type="Pfam" id="PF00753">
    <property type="entry name" value="Lactamase_B"/>
    <property type="match status" value="1"/>
</dbReference>
<dbReference type="SUPFAM" id="SSF56281">
    <property type="entry name" value="Metallo-hydrolase/oxidoreductase"/>
    <property type="match status" value="1"/>
</dbReference>
<dbReference type="EMBL" id="FNFO01000009">
    <property type="protein sequence ID" value="SDL94450.1"/>
    <property type="molecule type" value="Genomic_DNA"/>
</dbReference>
<feature type="domain" description="Metallo-beta-lactamase" evidence="5">
    <location>
        <begin position="65"/>
        <end position="271"/>
    </location>
</feature>
<proteinExistence type="inferred from homology"/>
<dbReference type="InterPro" id="IPR001279">
    <property type="entry name" value="Metallo-B-lactamas"/>
</dbReference>
<gene>
    <name evidence="6" type="ORF">SAMN05421823_10998</name>
</gene>
<evidence type="ECO:0000313" key="7">
    <source>
        <dbReference type="Proteomes" id="UP000198510"/>
    </source>
</evidence>
<protein>
    <submittedName>
        <fullName evidence="6">Glyoxylase, beta-lactamase superfamily II</fullName>
    </submittedName>
</protein>
<comment type="similarity">
    <text evidence="1">Belongs to the metallo-beta-lactamase superfamily.</text>
</comment>
<dbReference type="CDD" id="cd07720">
    <property type="entry name" value="OPHC2-like_MBL-fold"/>
    <property type="match status" value="1"/>
</dbReference>
<name>A0A1G9P6T7_9BACT</name>
<dbReference type="Proteomes" id="UP000198510">
    <property type="component" value="Unassembled WGS sequence"/>
</dbReference>
<reference evidence="6 7" key="1">
    <citation type="submission" date="2016-10" db="EMBL/GenBank/DDBJ databases">
        <authorList>
            <person name="de Groot N.N."/>
        </authorList>
    </citation>
    <scope>NUCLEOTIDE SEQUENCE [LARGE SCALE GENOMIC DNA]</scope>
    <source>
        <strain evidence="6 7">DSM 25186</strain>
    </source>
</reference>
<dbReference type="OrthoDB" id="9802248at2"/>
<dbReference type="GO" id="GO:0016787">
    <property type="term" value="F:hydrolase activity"/>
    <property type="evidence" value="ECO:0007669"/>
    <property type="project" value="UniProtKB-KW"/>
</dbReference>
<evidence type="ECO:0000256" key="4">
    <source>
        <dbReference type="ARBA" id="ARBA00022833"/>
    </source>
</evidence>
<keyword evidence="3" id="KW-0378">Hydrolase</keyword>
<dbReference type="GO" id="GO:0046872">
    <property type="term" value="F:metal ion binding"/>
    <property type="evidence" value="ECO:0007669"/>
    <property type="project" value="UniProtKB-KW"/>
</dbReference>
<evidence type="ECO:0000259" key="5">
    <source>
        <dbReference type="SMART" id="SM00849"/>
    </source>
</evidence>
<dbReference type="SMART" id="SM00849">
    <property type="entry name" value="Lactamase_B"/>
    <property type="match status" value="1"/>
</dbReference>
<accession>A0A1G9P6T7</accession>